<protein>
    <recommendedName>
        <fullName evidence="16">Bifunctional cytochrome P450/NADPH--P450 reductase</fullName>
    </recommendedName>
    <domain>
        <recommendedName>
            <fullName evidence="16">Cytochrome P450</fullName>
            <ecNumber evidence="16">1.14.14.1</ecNumber>
        </recommendedName>
    </domain>
    <domain>
        <recommendedName>
            <fullName evidence="16">NADPH--cytochrome P450 reductase</fullName>
            <ecNumber evidence="16">1.6.2.4</ecNumber>
        </recommendedName>
    </domain>
</protein>
<dbReference type="PROSITE" id="PS50902">
    <property type="entry name" value="FLAVODOXIN_LIKE"/>
    <property type="match status" value="1"/>
</dbReference>
<dbReference type="InterPro" id="IPR001128">
    <property type="entry name" value="Cyt_P450"/>
</dbReference>
<organism evidence="20 21">
    <name type="scientific">Polychaeton citri CBS 116435</name>
    <dbReference type="NCBI Taxonomy" id="1314669"/>
    <lineage>
        <taxon>Eukaryota</taxon>
        <taxon>Fungi</taxon>
        <taxon>Dikarya</taxon>
        <taxon>Ascomycota</taxon>
        <taxon>Pezizomycotina</taxon>
        <taxon>Dothideomycetes</taxon>
        <taxon>Dothideomycetidae</taxon>
        <taxon>Capnodiales</taxon>
        <taxon>Capnodiaceae</taxon>
        <taxon>Polychaeton</taxon>
    </lineage>
</organism>
<evidence type="ECO:0000256" key="8">
    <source>
        <dbReference type="ARBA" id="ARBA00022827"/>
    </source>
</evidence>
<dbReference type="Gene3D" id="3.40.50.360">
    <property type="match status" value="1"/>
</dbReference>
<dbReference type="Pfam" id="PF00175">
    <property type="entry name" value="NAD_binding_1"/>
    <property type="match status" value="1"/>
</dbReference>
<evidence type="ECO:0000313" key="21">
    <source>
        <dbReference type="Proteomes" id="UP000799441"/>
    </source>
</evidence>
<evidence type="ECO:0000313" key="20">
    <source>
        <dbReference type="EMBL" id="KAF2723458.1"/>
    </source>
</evidence>
<dbReference type="GO" id="GO:0005829">
    <property type="term" value="C:cytosol"/>
    <property type="evidence" value="ECO:0007669"/>
    <property type="project" value="TreeGrafter"/>
</dbReference>
<dbReference type="PANTHER" id="PTHR19384:SF127">
    <property type="entry name" value="BIFUNCTIONAL CYTOCHROME P450_NADPH--P450 REDUCTASE"/>
    <property type="match status" value="1"/>
</dbReference>
<keyword evidence="10 16" id="KW-0249">Electron transport</keyword>
<keyword evidence="5 16" id="KW-0285">Flavoprotein</keyword>
<dbReference type="Gene3D" id="2.40.30.10">
    <property type="entry name" value="Translation factors"/>
    <property type="match status" value="1"/>
</dbReference>
<dbReference type="CDD" id="cd06206">
    <property type="entry name" value="bifunctional_CYPOR"/>
    <property type="match status" value="1"/>
</dbReference>
<dbReference type="Gene3D" id="1.10.630.10">
    <property type="entry name" value="Cytochrome P450"/>
    <property type="match status" value="1"/>
</dbReference>
<dbReference type="PIRSF" id="PIRSF000209">
    <property type="entry name" value="Bifunctional_P450_P450R"/>
    <property type="match status" value="1"/>
</dbReference>
<comment type="catalytic activity">
    <reaction evidence="14 16">
        <text>an organic molecule + reduced [NADPH--hemoprotein reductase] + O2 = an alcohol + oxidized [NADPH--hemoprotein reductase] + H2O + H(+)</text>
        <dbReference type="Rhea" id="RHEA:17149"/>
        <dbReference type="Rhea" id="RHEA-COMP:11964"/>
        <dbReference type="Rhea" id="RHEA-COMP:11965"/>
        <dbReference type="ChEBI" id="CHEBI:15377"/>
        <dbReference type="ChEBI" id="CHEBI:15378"/>
        <dbReference type="ChEBI" id="CHEBI:15379"/>
        <dbReference type="ChEBI" id="CHEBI:30879"/>
        <dbReference type="ChEBI" id="CHEBI:57618"/>
        <dbReference type="ChEBI" id="CHEBI:58210"/>
        <dbReference type="ChEBI" id="CHEBI:142491"/>
        <dbReference type="EC" id="1.14.14.1"/>
    </reaction>
</comment>
<dbReference type="Proteomes" id="UP000799441">
    <property type="component" value="Unassembled WGS sequence"/>
</dbReference>
<keyword evidence="7 16" id="KW-0479">Metal-binding</keyword>
<dbReference type="GO" id="GO:0070330">
    <property type="term" value="F:aromatase activity"/>
    <property type="evidence" value="ECO:0007669"/>
    <property type="project" value="UniProtKB-UniRule"/>
</dbReference>
<accession>A0A9P4QD23</accession>
<comment type="cofactor">
    <cofactor evidence="16">
        <name>FAD</name>
        <dbReference type="ChEBI" id="CHEBI:57692"/>
    </cofactor>
    <cofactor evidence="16">
        <name>FMN</name>
        <dbReference type="ChEBI" id="CHEBI:58210"/>
    </cofactor>
</comment>
<keyword evidence="9 16" id="KW-0521">NADP</keyword>
<keyword evidence="11 16" id="KW-0560">Oxidoreductase</keyword>
<dbReference type="Pfam" id="PF00258">
    <property type="entry name" value="Flavodoxin_1"/>
    <property type="match status" value="1"/>
</dbReference>
<evidence type="ECO:0000256" key="4">
    <source>
        <dbReference type="ARBA" id="ARBA00022617"/>
    </source>
</evidence>
<dbReference type="InterPro" id="IPR001433">
    <property type="entry name" value="OxRdtase_FAD/NAD-bd"/>
</dbReference>
<dbReference type="GO" id="GO:0050660">
    <property type="term" value="F:flavin adenine dinucleotide binding"/>
    <property type="evidence" value="ECO:0007669"/>
    <property type="project" value="TreeGrafter"/>
</dbReference>
<dbReference type="InterPro" id="IPR029039">
    <property type="entry name" value="Flavoprotein-like_sf"/>
</dbReference>
<keyword evidence="6 16" id="KW-0288">FMN</keyword>
<evidence type="ECO:0000256" key="9">
    <source>
        <dbReference type="ARBA" id="ARBA00022857"/>
    </source>
</evidence>
<evidence type="ECO:0000256" key="3">
    <source>
        <dbReference type="ARBA" id="ARBA00022448"/>
    </source>
</evidence>
<dbReference type="InterPro" id="IPR023206">
    <property type="entry name" value="Bifunctional_P450_P450_red"/>
</dbReference>
<comment type="caution">
    <text evidence="20">The sequence shown here is derived from an EMBL/GenBank/DDBJ whole genome shotgun (WGS) entry which is preliminary data.</text>
</comment>
<dbReference type="InterPro" id="IPR001709">
    <property type="entry name" value="Flavoprot_Pyr_Nucl_cyt_Rdtase"/>
</dbReference>
<proteinExistence type="inferred from homology"/>
<dbReference type="PROSITE" id="PS00086">
    <property type="entry name" value="CYTOCHROME_P450"/>
    <property type="match status" value="1"/>
</dbReference>
<dbReference type="SUPFAM" id="SSF63380">
    <property type="entry name" value="Riboflavin synthase domain-like"/>
    <property type="match status" value="1"/>
</dbReference>
<dbReference type="GO" id="GO:0010181">
    <property type="term" value="F:FMN binding"/>
    <property type="evidence" value="ECO:0007669"/>
    <property type="project" value="UniProtKB-UniRule"/>
</dbReference>
<evidence type="ECO:0000256" key="7">
    <source>
        <dbReference type="ARBA" id="ARBA00022723"/>
    </source>
</evidence>
<reference evidence="20" key="1">
    <citation type="journal article" date="2020" name="Stud. Mycol.">
        <title>101 Dothideomycetes genomes: a test case for predicting lifestyles and emergence of pathogens.</title>
        <authorList>
            <person name="Haridas S."/>
            <person name="Albert R."/>
            <person name="Binder M."/>
            <person name="Bloem J."/>
            <person name="Labutti K."/>
            <person name="Salamov A."/>
            <person name="Andreopoulos B."/>
            <person name="Baker S."/>
            <person name="Barry K."/>
            <person name="Bills G."/>
            <person name="Bluhm B."/>
            <person name="Cannon C."/>
            <person name="Castanera R."/>
            <person name="Culley D."/>
            <person name="Daum C."/>
            <person name="Ezra D."/>
            <person name="Gonzalez J."/>
            <person name="Henrissat B."/>
            <person name="Kuo A."/>
            <person name="Liang C."/>
            <person name="Lipzen A."/>
            <person name="Lutzoni F."/>
            <person name="Magnuson J."/>
            <person name="Mondo S."/>
            <person name="Nolan M."/>
            <person name="Ohm R."/>
            <person name="Pangilinan J."/>
            <person name="Park H.-J."/>
            <person name="Ramirez L."/>
            <person name="Alfaro M."/>
            <person name="Sun H."/>
            <person name="Tritt A."/>
            <person name="Yoshinaga Y."/>
            <person name="Zwiers L.-H."/>
            <person name="Turgeon B."/>
            <person name="Goodwin S."/>
            <person name="Spatafora J."/>
            <person name="Crous P."/>
            <person name="Grigoriev I."/>
        </authorList>
    </citation>
    <scope>NUCLEOTIDE SEQUENCE</scope>
    <source>
        <strain evidence="20">CBS 116435</strain>
    </source>
</reference>
<dbReference type="SUPFAM" id="SSF48264">
    <property type="entry name" value="Cytochrome P450"/>
    <property type="match status" value="1"/>
</dbReference>
<dbReference type="CDD" id="cd11068">
    <property type="entry name" value="CYP120A1"/>
    <property type="match status" value="1"/>
</dbReference>
<dbReference type="SUPFAM" id="SSF52343">
    <property type="entry name" value="Ferredoxin reductase-like, C-terminal NADP-linked domain"/>
    <property type="match status" value="1"/>
</dbReference>
<evidence type="ECO:0000256" key="13">
    <source>
        <dbReference type="ARBA" id="ARBA00023033"/>
    </source>
</evidence>
<dbReference type="GO" id="GO:0005506">
    <property type="term" value="F:iron ion binding"/>
    <property type="evidence" value="ECO:0007669"/>
    <property type="project" value="UniProtKB-UniRule"/>
</dbReference>
<gene>
    <name evidence="20" type="ORF">K431DRAFT_292502</name>
</gene>
<dbReference type="InterPro" id="IPR023173">
    <property type="entry name" value="NADPH_Cyt_P450_Rdtase_alpha"/>
</dbReference>
<dbReference type="InterPro" id="IPR036396">
    <property type="entry name" value="Cyt_P450_sf"/>
</dbReference>
<feature type="binding site" description="axial binding residue" evidence="17">
    <location>
        <position position="410"/>
    </location>
    <ligand>
        <name>heme</name>
        <dbReference type="ChEBI" id="CHEBI:30413"/>
    </ligand>
    <ligandPart>
        <name>Fe</name>
        <dbReference type="ChEBI" id="CHEBI:18248"/>
    </ligandPart>
</feature>
<dbReference type="Gene3D" id="1.20.990.10">
    <property type="entry name" value="NADPH-cytochrome p450 Reductase, Chain A, domain 3"/>
    <property type="match status" value="1"/>
</dbReference>
<feature type="domain" description="FAD-binding FR-type" evidence="19">
    <location>
        <begin position="687"/>
        <end position="916"/>
    </location>
</feature>
<comment type="similarity">
    <text evidence="2 16">In the N-terminal section; belongs to the cytochrome P450 family.</text>
</comment>
<dbReference type="OrthoDB" id="1470350at2759"/>
<dbReference type="PROSITE" id="PS51384">
    <property type="entry name" value="FAD_FR"/>
    <property type="match status" value="1"/>
</dbReference>
<comment type="cofactor">
    <cofactor evidence="1 16 17">
        <name>heme</name>
        <dbReference type="ChEBI" id="CHEBI:30413"/>
    </cofactor>
</comment>
<dbReference type="GO" id="GO:0003958">
    <property type="term" value="F:NADPH-hemoprotein reductase activity"/>
    <property type="evidence" value="ECO:0007669"/>
    <property type="project" value="UniProtKB-UniRule"/>
</dbReference>
<dbReference type="InterPro" id="IPR017938">
    <property type="entry name" value="Riboflavin_synthase-like_b-brl"/>
</dbReference>
<dbReference type="PRINTS" id="PR00371">
    <property type="entry name" value="FPNCR"/>
</dbReference>
<dbReference type="InterPro" id="IPR017927">
    <property type="entry name" value="FAD-bd_FR_type"/>
</dbReference>
<dbReference type="Pfam" id="PF00667">
    <property type="entry name" value="FAD_binding_1"/>
    <property type="match status" value="1"/>
</dbReference>
<evidence type="ECO:0000256" key="16">
    <source>
        <dbReference type="PIRNR" id="PIRNR000209"/>
    </source>
</evidence>
<evidence type="ECO:0000256" key="15">
    <source>
        <dbReference type="ARBA" id="ARBA00049342"/>
    </source>
</evidence>
<dbReference type="InterPro" id="IPR039261">
    <property type="entry name" value="FNR_nucleotide-bd"/>
</dbReference>
<dbReference type="AlphaFoldDB" id="A0A9P4QD23"/>
<dbReference type="InterPro" id="IPR017972">
    <property type="entry name" value="Cyt_P450_CS"/>
</dbReference>
<dbReference type="EC" id="1.6.2.4" evidence="16"/>
<dbReference type="FunFam" id="1.10.630.10:FF:000040">
    <property type="entry name" value="Bifunctional cytochrome P450/NADPH--P450 reductase"/>
    <property type="match status" value="1"/>
</dbReference>
<name>A0A9P4QD23_9PEZI</name>
<feature type="domain" description="Flavodoxin-like" evidence="18">
    <location>
        <begin position="503"/>
        <end position="647"/>
    </location>
</feature>
<keyword evidence="4 16" id="KW-0349">Heme</keyword>
<dbReference type="InterPro" id="IPR003097">
    <property type="entry name" value="CysJ-like_FAD-binding"/>
</dbReference>
<sequence length="1078" mass="120458">MAFIDKKDTVPIPQVPGYPLVGNMFDVNAETPMESDMRLAKQYGEIYSLDLGGNRVIHINTIELLSECCDEKRFVKQVPLGMAELRHGINDGLFTARFGERNWDKAHRILVPAFGPLSINGMFDDMKDIASQLVMKWARHGPSHKVLVTDDFTRLTLDTISLCAMDYRFNSFYSDKMHPFINAMNGFLSISEKRAERPAYLSWFYQAEDEKFQKDIKYMRDLSYEIIQHRIENPRRGRDLLDAMLTGKDPQTGESLTEDSIVDNLITFLIAGHETTSGMLSFLFYYMLKNPEAYRKAQQEVDSVIGKESMQLEHLKKLKYIPAMLRETLRLEPTATVIFVGAKNGPELLGGKYYIEPDVPLALQLSAIHRDPAVYGEDADKWKPERMLDEEFAKLPKHAWKPFGNGSRACIGRPFAWQEAMMAVAIGLQYFNFSLDDPAYELEYEPYSMKPRGLYIHAKLRHGWTPAAVEQSLKGSTPEAPGVQIGHKDPVNMSTNNKAMIPLRILYGSNSGTCEAFAQTLAADAAAHGFESIQIASLDTAAREEESVSAQEPVVIITASYEGKPTNNAAHFFDWLSNLGENERFDTSHAVFSAGHSDWKATFHRIPTLIDEMLIKHGSKSICERGSADAANNDMLGEFQTWEDQVFWPAMEKKFEGSIAKQDERESGSSQTLTVDVSSQRASYLRSDVSEAKVNAVNVLTAPGVPEKRHLLIKMPSNMTYRAGDYLAILPLNPPEIVKRALARFNLPWDSMLQISSTTAITLPTEHPISANDLFSAYVELSQPATRRNISMLLSATDDETIKRELSKLTGDSFSTEITAKRVSLLDLLERYSTIRLPLPAFISSLINMRVRQYSISSSPLADPHTVSLTYGVLDEPALSGQGRHRGVASTYLAQLQPGDVLHVAVRKSHESFHLPSEDEKVPIIMVGAGTGLAPFRGFLQERAVQIGAGRKLAPAHLYIGCRHPDQDLLYGEEMEHFENLGVATIHRAFSGAPELSGGNKYVGDALKSDLELLDKLWDQGARVYVCGSRHVGEAVRSVAIESLRTAARAEGKDDSVEQAEAWFDSIRNERYSTDVFD</sequence>
<evidence type="ECO:0000256" key="1">
    <source>
        <dbReference type="ARBA" id="ARBA00001971"/>
    </source>
</evidence>
<evidence type="ECO:0000256" key="10">
    <source>
        <dbReference type="ARBA" id="ARBA00022982"/>
    </source>
</evidence>
<dbReference type="PANTHER" id="PTHR19384">
    <property type="entry name" value="NITRIC OXIDE SYNTHASE-RELATED"/>
    <property type="match status" value="1"/>
</dbReference>
<keyword evidence="21" id="KW-1185">Reference proteome</keyword>
<dbReference type="EMBL" id="MU003776">
    <property type="protein sequence ID" value="KAF2723458.1"/>
    <property type="molecule type" value="Genomic_DNA"/>
</dbReference>
<comment type="catalytic activity">
    <reaction evidence="15 16">
        <text>2 oxidized [cytochrome P450] + NADPH = 2 reduced [cytochrome P450] + NADP(+) + H(+)</text>
        <dbReference type="Rhea" id="RHEA:24040"/>
        <dbReference type="Rhea" id="RHEA-COMP:14627"/>
        <dbReference type="Rhea" id="RHEA-COMP:14628"/>
        <dbReference type="ChEBI" id="CHEBI:15378"/>
        <dbReference type="ChEBI" id="CHEBI:55376"/>
        <dbReference type="ChEBI" id="CHEBI:57783"/>
        <dbReference type="ChEBI" id="CHEBI:58349"/>
        <dbReference type="ChEBI" id="CHEBI:60344"/>
        <dbReference type="EC" id="1.6.2.4"/>
    </reaction>
</comment>
<dbReference type="Gene3D" id="3.40.50.80">
    <property type="entry name" value="Nucleotide-binding domain of ferredoxin-NADP reductase (FNR) module"/>
    <property type="match status" value="1"/>
</dbReference>
<keyword evidence="3 16" id="KW-0813">Transport</keyword>
<dbReference type="EC" id="1.14.14.1" evidence="16"/>
<dbReference type="Pfam" id="PF00067">
    <property type="entry name" value="p450"/>
    <property type="match status" value="1"/>
</dbReference>
<dbReference type="GO" id="GO:0020037">
    <property type="term" value="F:heme binding"/>
    <property type="evidence" value="ECO:0007669"/>
    <property type="project" value="UniProtKB-UniRule"/>
</dbReference>
<evidence type="ECO:0000259" key="19">
    <source>
        <dbReference type="PROSITE" id="PS51384"/>
    </source>
</evidence>
<dbReference type="FunFam" id="2.40.30.10:FF:000198">
    <property type="entry name" value="Bifunctional cytochrome P450/NADPH--P450 reductase"/>
    <property type="match status" value="1"/>
</dbReference>
<dbReference type="SUPFAM" id="SSF52218">
    <property type="entry name" value="Flavoproteins"/>
    <property type="match status" value="1"/>
</dbReference>
<evidence type="ECO:0000256" key="17">
    <source>
        <dbReference type="PIRSR" id="PIRSR000209-1"/>
    </source>
</evidence>
<evidence type="ECO:0000256" key="11">
    <source>
        <dbReference type="ARBA" id="ARBA00023002"/>
    </source>
</evidence>
<keyword evidence="12 16" id="KW-0408">Iron</keyword>
<evidence type="ECO:0000259" key="18">
    <source>
        <dbReference type="PROSITE" id="PS50902"/>
    </source>
</evidence>
<dbReference type="InterPro" id="IPR008254">
    <property type="entry name" value="Flavodoxin/NO_synth"/>
</dbReference>
<evidence type="ECO:0000256" key="2">
    <source>
        <dbReference type="ARBA" id="ARBA00010018"/>
    </source>
</evidence>
<keyword evidence="8 16" id="KW-0274">FAD</keyword>
<evidence type="ECO:0000256" key="6">
    <source>
        <dbReference type="ARBA" id="ARBA00022643"/>
    </source>
</evidence>
<evidence type="ECO:0000256" key="14">
    <source>
        <dbReference type="ARBA" id="ARBA00047827"/>
    </source>
</evidence>
<keyword evidence="13 16" id="KW-0503">Monooxygenase</keyword>
<evidence type="ECO:0000256" key="12">
    <source>
        <dbReference type="ARBA" id="ARBA00023004"/>
    </source>
</evidence>
<evidence type="ECO:0000256" key="5">
    <source>
        <dbReference type="ARBA" id="ARBA00022630"/>
    </source>
</evidence>